<dbReference type="KEGG" id="cko:CKO_01815"/>
<dbReference type="Proteomes" id="UP000008148">
    <property type="component" value="Chromosome"/>
</dbReference>
<organism evidence="1 2">
    <name type="scientific">Citrobacter koseri (strain ATCC BAA-895 / CDC 4225-83 / SGSC4696)</name>
    <dbReference type="NCBI Taxonomy" id="290338"/>
    <lineage>
        <taxon>Bacteria</taxon>
        <taxon>Pseudomonadati</taxon>
        <taxon>Pseudomonadota</taxon>
        <taxon>Gammaproteobacteria</taxon>
        <taxon>Enterobacterales</taxon>
        <taxon>Enterobacteriaceae</taxon>
        <taxon>Citrobacter</taxon>
    </lineage>
</organism>
<accession>A8AHI1</accession>
<keyword evidence="2" id="KW-1185">Reference proteome</keyword>
<dbReference type="HOGENOM" id="CLU_3267696_0_0_6"/>
<sequence>MMTFYVSETACYVSMTRHDFPAIRLMKSWPGLRREKDENSV</sequence>
<dbReference type="EMBL" id="CP000822">
    <property type="protein sequence ID" value="ABV12944.1"/>
    <property type="molecule type" value="Genomic_DNA"/>
</dbReference>
<evidence type="ECO:0000313" key="1">
    <source>
        <dbReference type="EMBL" id="ABV12944.1"/>
    </source>
</evidence>
<proteinExistence type="predicted"/>
<name>A8AHI1_CITK8</name>
<dbReference type="STRING" id="290338.CKO_01815"/>
<protein>
    <submittedName>
        <fullName evidence="1">Uncharacterized protein</fullName>
    </submittedName>
</protein>
<gene>
    <name evidence="1" type="ordered locus">CKO_01815</name>
</gene>
<reference evidence="1 2" key="1">
    <citation type="submission" date="2007-08" db="EMBL/GenBank/DDBJ databases">
        <authorList>
            <consortium name="The Citrobacter koseri Genome Sequencing Project"/>
            <person name="McClelland M."/>
            <person name="Sanderson E.K."/>
            <person name="Porwollik S."/>
            <person name="Spieth J."/>
            <person name="Clifton W.S."/>
            <person name="Latreille P."/>
            <person name="Courtney L."/>
            <person name="Wang C."/>
            <person name="Pepin K."/>
            <person name="Bhonagiri V."/>
            <person name="Nash W."/>
            <person name="Johnson M."/>
            <person name="Thiruvilangam P."/>
            <person name="Wilson R."/>
        </authorList>
    </citation>
    <scope>NUCLEOTIDE SEQUENCE [LARGE SCALE GENOMIC DNA]</scope>
    <source>
        <strain evidence="2">ATCC BAA-895 / CDC 4225-83 / SGSC4696</strain>
    </source>
</reference>
<evidence type="ECO:0000313" key="2">
    <source>
        <dbReference type="Proteomes" id="UP000008148"/>
    </source>
</evidence>
<dbReference type="AlphaFoldDB" id="A8AHI1"/>